<keyword evidence="7" id="KW-1133">Transmembrane helix</keyword>
<keyword evidence="9" id="KW-0472">Membrane</keyword>
<dbReference type="GO" id="GO:0006627">
    <property type="term" value="P:protein processing involved in protein targeting to mitochondrion"/>
    <property type="evidence" value="ECO:0007669"/>
    <property type="project" value="InterPro"/>
</dbReference>
<proteinExistence type="inferred from homology"/>
<dbReference type="OrthoDB" id="308440at2759"/>
<dbReference type="GO" id="GO:0006465">
    <property type="term" value="P:signal peptide processing"/>
    <property type="evidence" value="ECO:0007669"/>
    <property type="project" value="InterPro"/>
</dbReference>
<gene>
    <name evidence="12" type="ORF">AYI70_g3732</name>
</gene>
<comment type="caution">
    <text evidence="12">The sequence shown here is derived from an EMBL/GenBank/DDBJ whole genome shotgun (WGS) entry which is preliminary data.</text>
</comment>
<reference evidence="12 13" key="1">
    <citation type="submission" date="2017-01" db="EMBL/GenBank/DDBJ databases">
        <authorList>
            <person name="Mah S.A."/>
            <person name="Swanson W.J."/>
            <person name="Moy G.W."/>
            <person name="Vacquier V.D."/>
        </authorList>
    </citation>
    <scope>NUCLEOTIDE SEQUENCE [LARGE SCALE GENOMIC DNA]</scope>
    <source>
        <strain evidence="12 13">GSMNP</strain>
    </source>
</reference>
<evidence type="ECO:0000256" key="10">
    <source>
        <dbReference type="RuleBase" id="RU362041"/>
    </source>
</evidence>
<evidence type="ECO:0000256" key="4">
    <source>
        <dbReference type="ARBA" id="ARBA00022692"/>
    </source>
</evidence>
<organism evidence="12 13">
    <name type="scientific">Smittium culicis</name>
    <dbReference type="NCBI Taxonomy" id="133412"/>
    <lineage>
        <taxon>Eukaryota</taxon>
        <taxon>Fungi</taxon>
        <taxon>Fungi incertae sedis</taxon>
        <taxon>Zoopagomycota</taxon>
        <taxon>Kickxellomycotina</taxon>
        <taxon>Harpellomycetes</taxon>
        <taxon>Harpellales</taxon>
        <taxon>Legeriomycetaceae</taxon>
        <taxon>Smittium</taxon>
    </lineage>
</organism>
<dbReference type="STRING" id="133412.A0A1R1Y234"/>
<feature type="domain" description="Peptidase S26" evidence="11">
    <location>
        <begin position="7"/>
        <end position="132"/>
    </location>
</feature>
<dbReference type="GO" id="GO:0004252">
    <property type="term" value="F:serine-type endopeptidase activity"/>
    <property type="evidence" value="ECO:0007669"/>
    <property type="project" value="InterPro"/>
</dbReference>
<keyword evidence="5 10" id="KW-0999">Mitochondrion inner membrane</keyword>
<comment type="subcellular location">
    <subcellularLocation>
        <location evidence="1">Mitochondrion inner membrane</location>
        <topology evidence="1">Single-pass membrane protein</topology>
    </subcellularLocation>
</comment>
<dbReference type="EC" id="3.4.21.-" evidence="10"/>
<dbReference type="PANTHER" id="PTHR46041">
    <property type="entry name" value="MITOCHONDRIAL INNER MEMBRANE PROTEASE SUBUNIT 2"/>
    <property type="match status" value="1"/>
</dbReference>
<evidence type="ECO:0000313" key="13">
    <source>
        <dbReference type="Proteomes" id="UP000187283"/>
    </source>
</evidence>
<dbReference type="CDD" id="cd06530">
    <property type="entry name" value="S26_SPase_I"/>
    <property type="match status" value="1"/>
</dbReference>
<evidence type="ECO:0000256" key="5">
    <source>
        <dbReference type="ARBA" id="ARBA00022792"/>
    </source>
</evidence>
<evidence type="ECO:0000313" key="12">
    <source>
        <dbReference type="EMBL" id="OMJ21011.1"/>
    </source>
</evidence>
<dbReference type="InterPro" id="IPR000223">
    <property type="entry name" value="Pept_S26A_signal_pept_1"/>
</dbReference>
<keyword evidence="8 10" id="KW-0496">Mitochondrion</keyword>
<keyword evidence="4" id="KW-0812">Transmembrane</keyword>
<evidence type="ECO:0000256" key="9">
    <source>
        <dbReference type="ARBA" id="ARBA00023136"/>
    </source>
</evidence>
<sequence>MSGSWPVLNPDKNLLKKDLVILNKLVTGGNSKTKLKRGDVVTFRSPTNPGDVLVKRIVGMPGDLVKPIKHDSAASGSALAHFHKDQVLPEFLQIPPGHCWVEGDEGFHSIDSNTFGYIPLGLVIGKASFVVYPLSNFGSIKSFIPDWKLSRISR</sequence>
<evidence type="ECO:0000256" key="6">
    <source>
        <dbReference type="ARBA" id="ARBA00022801"/>
    </source>
</evidence>
<keyword evidence="3 10" id="KW-0645">Protease</keyword>
<evidence type="ECO:0000256" key="7">
    <source>
        <dbReference type="ARBA" id="ARBA00022989"/>
    </source>
</evidence>
<dbReference type="PRINTS" id="PR00727">
    <property type="entry name" value="LEADERPTASE"/>
</dbReference>
<dbReference type="PANTHER" id="PTHR46041:SF2">
    <property type="entry name" value="MITOCHONDRIAL INNER MEMBRANE PROTEASE SUBUNIT 2"/>
    <property type="match status" value="1"/>
</dbReference>
<comment type="similarity">
    <text evidence="2">Belongs to the peptidase S26 family. IMP2 subfamily.</text>
</comment>
<keyword evidence="13" id="KW-1185">Reference proteome</keyword>
<dbReference type="Pfam" id="PF10502">
    <property type="entry name" value="Peptidase_S26"/>
    <property type="match status" value="1"/>
</dbReference>
<evidence type="ECO:0000259" key="11">
    <source>
        <dbReference type="Pfam" id="PF10502"/>
    </source>
</evidence>
<evidence type="ECO:0000256" key="1">
    <source>
        <dbReference type="ARBA" id="ARBA00004434"/>
    </source>
</evidence>
<dbReference type="InterPro" id="IPR037730">
    <property type="entry name" value="IMP2"/>
</dbReference>
<dbReference type="GO" id="GO:0042720">
    <property type="term" value="C:mitochondrial inner membrane peptidase complex"/>
    <property type="evidence" value="ECO:0007669"/>
    <property type="project" value="InterPro"/>
</dbReference>
<dbReference type="Gene3D" id="2.10.109.10">
    <property type="entry name" value="Umud Fragment, subunit A"/>
    <property type="match status" value="1"/>
</dbReference>
<dbReference type="EMBL" id="LSSN01001106">
    <property type="protein sequence ID" value="OMJ21011.1"/>
    <property type="molecule type" value="Genomic_DNA"/>
</dbReference>
<dbReference type="InterPro" id="IPR036286">
    <property type="entry name" value="LexA/Signal_pep-like_sf"/>
</dbReference>
<name>A0A1R1Y234_9FUNG</name>
<dbReference type="Proteomes" id="UP000187283">
    <property type="component" value="Unassembled WGS sequence"/>
</dbReference>
<dbReference type="InterPro" id="IPR019533">
    <property type="entry name" value="Peptidase_S26"/>
</dbReference>
<evidence type="ECO:0000256" key="2">
    <source>
        <dbReference type="ARBA" id="ARBA00007066"/>
    </source>
</evidence>
<dbReference type="SUPFAM" id="SSF51306">
    <property type="entry name" value="LexA/Signal peptidase"/>
    <property type="match status" value="1"/>
</dbReference>
<keyword evidence="6 10" id="KW-0378">Hydrolase</keyword>
<evidence type="ECO:0000256" key="3">
    <source>
        <dbReference type="ARBA" id="ARBA00022670"/>
    </source>
</evidence>
<evidence type="ECO:0000256" key="8">
    <source>
        <dbReference type="ARBA" id="ARBA00023128"/>
    </source>
</evidence>
<protein>
    <recommendedName>
        <fullName evidence="10">Mitochondrial inner membrane protease subunit</fullName>
        <ecNumber evidence="10">3.4.21.-</ecNumber>
    </recommendedName>
</protein>
<dbReference type="AlphaFoldDB" id="A0A1R1Y234"/>
<dbReference type="NCBIfam" id="TIGR02227">
    <property type="entry name" value="sigpep_I_bact"/>
    <property type="match status" value="1"/>
</dbReference>
<accession>A0A1R1Y234</accession>